<keyword evidence="2" id="KW-1185">Reference proteome</keyword>
<dbReference type="RefSeq" id="WP_115552173.1">
    <property type="nucleotide sequence ID" value="NZ_CAXHOB010000002.1"/>
</dbReference>
<accession>A0A3D8I9G1</accession>
<evidence type="ECO:0000313" key="1">
    <source>
        <dbReference type="EMBL" id="RDU61758.1"/>
    </source>
</evidence>
<reference evidence="1 2" key="1">
    <citation type="submission" date="2018-04" db="EMBL/GenBank/DDBJ databases">
        <title>Novel Campyloabacter and Helicobacter Species and Strains.</title>
        <authorList>
            <person name="Mannion A.J."/>
            <person name="Shen Z."/>
            <person name="Fox J.G."/>
        </authorList>
    </citation>
    <scope>NUCLEOTIDE SEQUENCE [LARGE SCALE GENOMIC DNA]</scope>
    <source>
        <strain evidence="1 2">MIT 99-5101</strain>
    </source>
</reference>
<dbReference type="AlphaFoldDB" id="A0A3D8I9G1"/>
<dbReference type="Proteomes" id="UP000256650">
    <property type="component" value="Unassembled WGS sequence"/>
</dbReference>
<organism evidence="1 2">
    <name type="scientific">Helicobacter ganmani</name>
    <dbReference type="NCBI Taxonomy" id="60246"/>
    <lineage>
        <taxon>Bacteria</taxon>
        <taxon>Pseudomonadati</taxon>
        <taxon>Campylobacterota</taxon>
        <taxon>Epsilonproteobacteria</taxon>
        <taxon>Campylobacterales</taxon>
        <taxon>Helicobacteraceae</taxon>
        <taxon>Helicobacter</taxon>
    </lineage>
</organism>
<name>A0A3D8I9G1_9HELI</name>
<sequence length="82" mass="9788">MKNFNSYMETLQDAYNELMSAPDPLHYETKEREWDGCIFYLKLYTDGTLGKWYHNKGYQNFDNIEIHPDNVAELKANFKAQE</sequence>
<proteinExistence type="predicted"/>
<gene>
    <name evidence="1" type="ORF">CQA43_08510</name>
</gene>
<dbReference type="EMBL" id="NXLS01000011">
    <property type="protein sequence ID" value="RDU61758.1"/>
    <property type="molecule type" value="Genomic_DNA"/>
</dbReference>
<comment type="caution">
    <text evidence="1">The sequence shown here is derived from an EMBL/GenBank/DDBJ whole genome shotgun (WGS) entry which is preliminary data.</text>
</comment>
<evidence type="ECO:0000313" key="2">
    <source>
        <dbReference type="Proteomes" id="UP000256650"/>
    </source>
</evidence>
<dbReference type="GeneID" id="82536320"/>
<protein>
    <submittedName>
        <fullName evidence="1">Uncharacterized protein</fullName>
    </submittedName>
</protein>